<dbReference type="InterPro" id="IPR044515">
    <property type="entry name" value="ABTB1"/>
</dbReference>
<dbReference type="PANTHER" id="PTHR46231">
    <property type="entry name" value="ANKYRIN REPEAT AND BTB/POZ DOMAIN-CONTAINING PROTEIN 1"/>
    <property type="match status" value="1"/>
</dbReference>
<protein>
    <recommendedName>
        <fullName evidence="3">BTB domain-containing protein</fullName>
    </recommendedName>
</protein>
<dbReference type="SUPFAM" id="SSF48403">
    <property type="entry name" value="Ankyrin repeat"/>
    <property type="match status" value="1"/>
</dbReference>
<evidence type="ECO:0000256" key="1">
    <source>
        <dbReference type="ARBA" id="ARBA00022737"/>
    </source>
</evidence>
<gene>
    <name evidence="4" type="ORF">GpartN1_g6393.t1</name>
</gene>
<evidence type="ECO:0000313" key="5">
    <source>
        <dbReference type="Proteomes" id="UP001061958"/>
    </source>
</evidence>
<dbReference type="CDD" id="cd14733">
    <property type="entry name" value="BACK"/>
    <property type="match status" value="1"/>
</dbReference>
<dbReference type="SMART" id="SM00225">
    <property type="entry name" value="BTB"/>
    <property type="match status" value="2"/>
</dbReference>
<keyword evidence="1" id="KW-0677">Repeat</keyword>
<organism evidence="4 5">
    <name type="scientific">Galdieria partita</name>
    <dbReference type="NCBI Taxonomy" id="83374"/>
    <lineage>
        <taxon>Eukaryota</taxon>
        <taxon>Rhodophyta</taxon>
        <taxon>Bangiophyceae</taxon>
        <taxon>Galdieriales</taxon>
        <taxon>Galdieriaceae</taxon>
        <taxon>Galdieria</taxon>
    </lineage>
</organism>
<keyword evidence="5" id="KW-1185">Reference proteome</keyword>
<evidence type="ECO:0000259" key="3">
    <source>
        <dbReference type="PROSITE" id="PS50097"/>
    </source>
</evidence>
<accession>A0A9C7UTE4</accession>
<evidence type="ECO:0000256" key="2">
    <source>
        <dbReference type="ARBA" id="ARBA00023043"/>
    </source>
</evidence>
<feature type="domain" description="BTB" evidence="3">
    <location>
        <begin position="369"/>
        <end position="439"/>
    </location>
</feature>
<dbReference type="AlphaFoldDB" id="A0A9C7UTE4"/>
<dbReference type="GO" id="GO:0005737">
    <property type="term" value="C:cytoplasm"/>
    <property type="evidence" value="ECO:0007669"/>
    <property type="project" value="TreeGrafter"/>
</dbReference>
<dbReference type="InterPro" id="IPR036770">
    <property type="entry name" value="Ankyrin_rpt-contain_sf"/>
</dbReference>
<dbReference type="Gene3D" id="1.25.40.20">
    <property type="entry name" value="Ankyrin repeat-containing domain"/>
    <property type="match status" value="1"/>
</dbReference>
<dbReference type="InterPro" id="IPR000210">
    <property type="entry name" value="BTB/POZ_dom"/>
</dbReference>
<dbReference type="SUPFAM" id="SSF54695">
    <property type="entry name" value="POZ domain"/>
    <property type="match status" value="2"/>
</dbReference>
<evidence type="ECO:0000313" key="4">
    <source>
        <dbReference type="EMBL" id="GJQ14602.1"/>
    </source>
</evidence>
<dbReference type="InterPro" id="IPR002110">
    <property type="entry name" value="Ankyrin_rpt"/>
</dbReference>
<dbReference type="SMART" id="SM00248">
    <property type="entry name" value="ANK"/>
    <property type="match status" value="2"/>
</dbReference>
<dbReference type="PROSITE" id="PS50097">
    <property type="entry name" value="BTB"/>
    <property type="match status" value="2"/>
</dbReference>
<dbReference type="GO" id="GO:0000151">
    <property type="term" value="C:ubiquitin ligase complex"/>
    <property type="evidence" value="ECO:0007669"/>
    <property type="project" value="TreeGrafter"/>
</dbReference>
<sequence>MSAVMVSSDIGADDLEFQKLLEFDVDNFWENQGTGVEYSSLDESEYDEEASIYTYASLQALLKKRGLVPSDVDTTNWTVNGQTIFQLCRIGDVESVQALVQGGVELNVRDAWDATPLYYSCLCGHVGLVRYLLEQGAVCDVDTFDGERCYYAALNKDIRDTLLAFRGQVLPRGEDQFSGYLRRVFESLQQRGEESDADICFEIFGNKLYAHRIVLAIRCPYFEELLQRRWRFKRRIKLKHPMLSFRAFYALLKYLYTASLDLSEEDTTSFLALCRQCRLEGLQKAILRELNIAEAKREMKHRVLAKITAGGGDSLRILIYGNKHLNSLHEDFSQLGLRLVDISKEFSEFDGDMESCLEWFHACPGNLYADVILKVQQRFLFCHRFVLMRSEYFKGLQSFRNNDETSMSSYRAWNLDELDPNVLAHVLYYLYCERLFIANELSTQLLVDILDAGEMLLVPGIKESCASLLIQNLSCENAVSLLEIAETFSLSSLRAACCLVIAADFWDLVRPSKEGDEFTEFLSRLEPYAARAIVEDVRESAVALGGSEDRTLDEREELGERLDAVFELLGFTDLA</sequence>
<keyword evidence="2" id="KW-0040">ANK repeat</keyword>
<proteinExistence type="predicted"/>
<feature type="domain" description="BTB" evidence="3">
    <location>
        <begin position="197"/>
        <end position="264"/>
    </location>
</feature>
<dbReference type="EMBL" id="BQMJ01000057">
    <property type="protein sequence ID" value="GJQ14602.1"/>
    <property type="molecule type" value="Genomic_DNA"/>
</dbReference>
<name>A0A9C7UTE4_9RHOD</name>
<reference evidence="4" key="2">
    <citation type="submission" date="2022-01" db="EMBL/GenBank/DDBJ databases">
        <authorList>
            <person name="Hirooka S."/>
            <person name="Miyagishima S.Y."/>
        </authorList>
    </citation>
    <scope>NUCLEOTIDE SEQUENCE</scope>
    <source>
        <strain evidence="4">NBRC 102759</strain>
    </source>
</reference>
<reference evidence="4" key="1">
    <citation type="journal article" date="2022" name="Proc. Natl. Acad. Sci. U.S.A.">
        <title>Life cycle and functional genomics of the unicellular red alga Galdieria for elucidating algal and plant evolution and industrial use.</title>
        <authorList>
            <person name="Hirooka S."/>
            <person name="Itabashi T."/>
            <person name="Ichinose T.M."/>
            <person name="Onuma R."/>
            <person name="Fujiwara T."/>
            <person name="Yamashita S."/>
            <person name="Jong L.W."/>
            <person name="Tomita R."/>
            <person name="Iwane A.H."/>
            <person name="Miyagishima S.Y."/>
        </authorList>
    </citation>
    <scope>NUCLEOTIDE SEQUENCE</scope>
    <source>
        <strain evidence="4">NBRC 102759</strain>
    </source>
</reference>
<dbReference type="Pfam" id="PF12796">
    <property type="entry name" value="Ank_2"/>
    <property type="match status" value="1"/>
</dbReference>
<dbReference type="Gene3D" id="3.30.710.10">
    <property type="entry name" value="Potassium Channel Kv1.1, Chain A"/>
    <property type="match status" value="2"/>
</dbReference>
<dbReference type="PANTHER" id="PTHR46231:SF1">
    <property type="entry name" value="ANKYRIN REPEAT AND BTB_POZ DOMAIN-CONTAINING PROTEIN 1"/>
    <property type="match status" value="1"/>
</dbReference>
<dbReference type="Pfam" id="PF00651">
    <property type="entry name" value="BTB"/>
    <property type="match status" value="2"/>
</dbReference>
<comment type="caution">
    <text evidence="4">The sequence shown here is derived from an EMBL/GenBank/DDBJ whole genome shotgun (WGS) entry which is preliminary data.</text>
</comment>
<dbReference type="InterPro" id="IPR011333">
    <property type="entry name" value="SKP1/BTB/POZ_sf"/>
</dbReference>
<dbReference type="Proteomes" id="UP001061958">
    <property type="component" value="Unassembled WGS sequence"/>
</dbReference>
<dbReference type="OrthoDB" id="684045at2759"/>